<feature type="chain" id="PRO_5046306178" evidence="1">
    <location>
        <begin position="19"/>
        <end position="91"/>
    </location>
</feature>
<evidence type="ECO:0000256" key="1">
    <source>
        <dbReference type="SAM" id="SignalP"/>
    </source>
</evidence>
<evidence type="ECO:0000313" key="2">
    <source>
        <dbReference type="EMBL" id="KAK8046703.1"/>
    </source>
</evidence>
<evidence type="ECO:0000313" key="3">
    <source>
        <dbReference type="Proteomes" id="UP001446871"/>
    </source>
</evidence>
<feature type="signal peptide" evidence="1">
    <location>
        <begin position="1"/>
        <end position="18"/>
    </location>
</feature>
<comment type="caution">
    <text evidence="2">The sequence shown here is derived from an EMBL/GenBank/DDBJ whole genome shotgun (WGS) entry which is preliminary data.</text>
</comment>
<organism evidence="2 3">
    <name type="scientific">Apiospora saccharicola</name>
    <dbReference type="NCBI Taxonomy" id="335842"/>
    <lineage>
        <taxon>Eukaryota</taxon>
        <taxon>Fungi</taxon>
        <taxon>Dikarya</taxon>
        <taxon>Ascomycota</taxon>
        <taxon>Pezizomycotina</taxon>
        <taxon>Sordariomycetes</taxon>
        <taxon>Xylariomycetidae</taxon>
        <taxon>Amphisphaeriales</taxon>
        <taxon>Apiosporaceae</taxon>
        <taxon>Apiospora</taxon>
    </lineage>
</organism>
<protein>
    <submittedName>
        <fullName evidence="2">Uncharacterized protein</fullName>
    </submittedName>
</protein>
<name>A0ABR1TJ87_9PEZI</name>
<sequence length="91" mass="9917">MKGLHSLIFAYLCGQIAAAATAVTARAPTVALNDKLPVETETASQAHPCDDCKECLKEADEHEDPVPYIEECVERYCKTCAKNPKEYGDAD</sequence>
<keyword evidence="3" id="KW-1185">Reference proteome</keyword>
<dbReference type="EMBL" id="JAQQWM010000009">
    <property type="protein sequence ID" value="KAK8046703.1"/>
    <property type="molecule type" value="Genomic_DNA"/>
</dbReference>
<dbReference type="Proteomes" id="UP001446871">
    <property type="component" value="Unassembled WGS sequence"/>
</dbReference>
<keyword evidence="1" id="KW-0732">Signal</keyword>
<proteinExistence type="predicted"/>
<accession>A0ABR1TJ87</accession>
<reference evidence="2 3" key="1">
    <citation type="submission" date="2023-01" db="EMBL/GenBank/DDBJ databases">
        <title>Analysis of 21 Apiospora genomes using comparative genomics revels a genus with tremendous synthesis potential of carbohydrate active enzymes and secondary metabolites.</title>
        <authorList>
            <person name="Sorensen T."/>
        </authorList>
    </citation>
    <scope>NUCLEOTIDE SEQUENCE [LARGE SCALE GENOMIC DNA]</scope>
    <source>
        <strain evidence="2 3">CBS 83171</strain>
    </source>
</reference>
<gene>
    <name evidence="2" type="ORF">PG996_014767</name>
</gene>